<feature type="non-terminal residue" evidence="2">
    <location>
        <position position="65"/>
    </location>
</feature>
<evidence type="ECO:0000313" key="2">
    <source>
        <dbReference type="EMBL" id="CAA9415298.1"/>
    </source>
</evidence>
<feature type="non-terminal residue" evidence="2">
    <location>
        <position position="1"/>
    </location>
</feature>
<reference evidence="2" key="1">
    <citation type="submission" date="2020-02" db="EMBL/GenBank/DDBJ databases">
        <authorList>
            <person name="Meier V. D."/>
        </authorList>
    </citation>
    <scope>NUCLEOTIDE SEQUENCE</scope>
    <source>
        <strain evidence="2">AVDCRST_MAG01</strain>
    </source>
</reference>
<evidence type="ECO:0000256" key="1">
    <source>
        <dbReference type="SAM" id="MobiDB-lite"/>
    </source>
</evidence>
<accession>A0A6J4PGH5</accession>
<dbReference type="AlphaFoldDB" id="A0A6J4PGH5"/>
<sequence>CASKKVSMRGCAAKASGAVSLPAPLSGPSCTAGSTSRTRRGRRPPGLQAQNGSGSRDSSEREERL</sequence>
<dbReference type="EMBL" id="CADCUW010000279">
    <property type="protein sequence ID" value="CAA9415298.1"/>
    <property type="molecule type" value="Genomic_DNA"/>
</dbReference>
<protein>
    <submittedName>
        <fullName evidence="2">Uncharacterized protein</fullName>
    </submittedName>
</protein>
<proteinExistence type="predicted"/>
<feature type="region of interest" description="Disordered" evidence="1">
    <location>
        <begin position="15"/>
        <end position="65"/>
    </location>
</feature>
<organism evidence="2">
    <name type="scientific">uncultured Rubrobacteraceae bacterium</name>
    <dbReference type="NCBI Taxonomy" id="349277"/>
    <lineage>
        <taxon>Bacteria</taxon>
        <taxon>Bacillati</taxon>
        <taxon>Actinomycetota</taxon>
        <taxon>Rubrobacteria</taxon>
        <taxon>Rubrobacterales</taxon>
        <taxon>Rubrobacteraceae</taxon>
        <taxon>environmental samples</taxon>
    </lineage>
</organism>
<gene>
    <name evidence="2" type="ORF">AVDCRST_MAG01-01-1880</name>
</gene>
<name>A0A6J4PGH5_9ACTN</name>